<dbReference type="OrthoDB" id="3036032at2"/>
<dbReference type="EMBL" id="CP029462">
    <property type="protein sequence ID" value="AXL21867.1"/>
    <property type="molecule type" value="Genomic_DNA"/>
</dbReference>
<gene>
    <name evidence="1" type="ORF">DKB62_09995</name>
</gene>
<reference evidence="1 2" key="1">
    <citation type="submission" date="2018-05" db="EMBL/GenBank/DDBJ databases">
        <title>Complete genome sequence of Megasphaera sp. AJH120T, isolated from the ceca of a chicken.</title>
        <authorList>
            <person name="Maki J."/>
            <person name="Looft T."/>
        </authorList>
    </citation>
    <scope>NUCLEOTIDE SEQUENCE [LARGE SCALE GENOMIC DNA]</scope>
    <source>
        <strain evidence="1 2">AJH120</strain>
    </source>
</reference>
<dbReference type="Proteomes" id="UP000254337">
    <property type="component" value="Chromosome"/>
</dbReference>
<protein>
    <submittedName>
        <fullName evidence="1">Uncharacterized protein</fullName>
    </submittedName>
</protein>
<sequence>MYSGGEIKEYKQGEYTFNIRQFDPFYAMKVSGDLLKVAAPLLDGGFDAIRKSPANDKHTSDFALLANIATGGVTALARQLNGDELLRIAKLLLDPEYVYVKKGNGDFVKFTESVANEVFSGRPIDMMVLMCQVAAVNYADFSKLSSIPVGFLEIWGAIRSMFRDALNAISVQPSLSGERSEKE</sequence>
<keyword evidence="2" id="KW-1185">Reference proteome</keyword>
<evidence type="ECO:0000313" key="2">
    <source>
        <dbReference type="Proteomes" id="UP000254337"/>
    </source>
</evidence>
<proteinExistence type="predicted"/>
<dbReference type="Pfam" id="PF21822">
    <property type="entry name" value="Phage_TAC_15"/>
    <property type="match status" value="1"/>
</dbReference>
<dbReference type="RefSeq" id="WP_107196321.1">
    <property type="nucleotide sequence ID" value="NZ_CP029462.1"/>
</dbReference>
<dbReference type="AlphaFoldDB" id="A0A346B174"/>
<dbReference type="KEGG" id="meg:DKB62_09995"/>
<organism evidence="1 2">
    <name type="scientific">Megasphaera stantonii</name>
    <dbReference type="NCBI Taxonomy" id="2144175"/>
    <lineage>
        <taxon>Bacteria</taxon>
        <taxon>Bacillati</taxon>
        <taxon>Bacillota</taxon>
        <taxon>Negativicutes</taxon>
        <taxon>Veillonellales</taxon>
        <taxon>Veillonellaceae</taxon>
        <taxon>Megasphaera</taxon>
    </lineage>
</organism>
<accession>A0A346B174</accession>
<name>A0A346B174_9FIRM</name>
<dbReference type="InterPro" id="IPR049156">
    <property type="entry name" value="Phage_chap_TAC_15-like"/>
</dbReference>
<evidence type="ECO:0000313" key="1">
    <source>
        <dbReference type="EMBL" id="AXL21867.1"/>
    </source>
</evidence>